<name>A0A7J7MK67_9MAGN</name>
<dbReference type="GO" id="GO:1990189">
    <property type="term" value="F:protein N-terminal-serine acetyltransferase activity"/>
    <property type="evidence" value="ECO:0007669"/>
    <property type="project" value="TreeGrafter"/>
</dbReference>
<dbReference type="PANTHER" id="PTHR23091:SF4">
    <property type="entry name" value="N-TERMINAL AMINO-ACID N(ALPHA)-ACETYLTRANSFERASE NATA"/>
    <property type="match status" value="1"/>
</dbReference>
<dbReference type="Proteomes" id="UP000541444">
    <property type="component" value="Unassembled WGS sequence"/>
</dbReference>
<dbReference type="GO" id="GO:1990190">
    <property type="term" value="F:protein-N-terminal-glutamate acetyltransferase activity"/>
    <property type="evidence" value="ECO:0007669"/>
    <property type="project" value="TreeGrafter"/>
</dbReference>
<dbReference type="CDD" id="cd04301">
    <property type="entry name" value="NAT_SF"/>
    <property type="match status" value="1"/>
</dbReference>
<dbReference type="AlphaFoldDB" id="A0A7J7MK67"/>
<keyword evidence="1" id="KW-0808">Transferase</keyword>
<gene>
    <name evidence="5" type="ORF">GIB67_019825</name>
</gene>
<dbReference type="OrthoDB" id="25586at2759"/>
<proteinExistence type="inferred from homology"/>
<protein>
    <recommendedName>
        <fullName evidence="4">N-acetyltransferase domain-containing protein</fullName>
    </recommendedName>
</protein>
<dbReference type="InterPro" id="IPR016181">
    <property type="entry name" value="Acyl_CoA_acyltransferase"/>
</dbReference>
<dbReference type="Pfam" id="PF00583">
    <property type="entry name" value="Acetyltransf_1"/>
    <property type="match status" value="1"/>
</dbReference>
<dbReference type="InterPro" id="IPR000182">
    <property type="entry name" value="GNAT_dom"/>
</dbReference>
<dbReference type="PANTHER" id="PTHR23091">
    <property type="entry name" value="N-TERMINAL ACETYLTRANSFERASE"/>
    <property type="match status" value="1"/>
</dbReference>
<dbReference type="EMBL" id="JACGCM010001428">
    <property type="protein sequence ID" value="KAF6155299.1"/>
    <property type="molecule type" value="Genomic_DNA"/>
</dbReference>
<dbReference type="SUPFAM" id="SSF55729">
    <property type="entry name" value="Acyl-CoA N-acyltransferases (Nat)"/>
    <property type="match status" value="1"/>
</dbReference>
<reference evidence="5 6" key="1">
    <citation type="journal article" date="2020" name="IScience">
        <title>Genome Sequencing of the Endangered Kingdonia uniflora (Circaeasteraceae, Ranunculales) Reveals Potential Mechanisms of Evolutionary Specialization.</title>
        <authorList>
            <person name="Sun Y."/>
            <person name="Deng T."/>
            <person name="Zhang A."/>
            <person name="Moore M.J."/>
            <person name="Landis J.B."/>
            <person name="Lin N."/>
            <person name="Zhang H."/>
            <person name="Zhang X."/>
            <person name="Huang J."/>
            <person name="Zhang X."/>
            <person name="Sun H."/>
            <person name="Wang H."/>
        </authorList>
    </citation>
    <scope>NUCLEOTIDE SEQUENCE [LARGE SCALE GENOMIC DNA]</scope>
    <source>
        <strain evidence="5">TB1705</strain>
        <tissue evidence="5">Leaf</tissue>
    </source>
</reference>
<organism evidence="5 6">
    <name type="scientific">Kingdonia uniflora</name>
    <dbReference type="NCBI Taxonomy" id="39325"/>
    <lineage>
        <taxon>Eukaryota</taxon>
        <taxon>Viridiplantae</taxon>
        <taxon>Streptophyta</taxon>
        <taxon>Embryophyta</taxon>
        <taxon>Tracheophyta</taxon>
        <taxon>Spermatophyta</taxon>
        <taxon>Magnoliopsida</taxon>
        <taxon>Ranunculales</taxon>
        <taxon>Circaeasteraceae</taxon>
        <taxon>Kingdonia</taxon>
    </lineage>
</organism>
<evidence type="ECO:0000256" key="2">
    <source>
        <dbReference type="ARBA" id="ARBA00023315"/>
    </source>
</evidence>
<keyword evidence="2" id="KW-0012">Acyltransferase</keyword>
<comment type="similarity">
    <text evidence="3">Belongs to the acetyltransferase family. ARD1 subfamily.</text>
</comment>
<comment type="caution">
    <text evidence="5">The sequence shown here is derived from an EMBL/GenBank/DDBJ whole genome shotgun (WGS) entry which is preliminary data.</text>
</comment>
<evidence type="ECO:0000313" key="5">
    <source>
        <dbReference type="EMBL" id="KAF6155299.1"/>
    </source>
</evidence>
<dbReference type="Gene3D" id="3.40.630.30">
    <property type="match status" value="1"/>
</dbReference>
<accession>A0A7J7MK67</accession>
<evidence type="ECO:0000256" key="3">
    <source>
        <dbReference type="ARBA" id="ARBA00025786"/>
    </source>
</evidence>
<sequence>MVCIRQATKDDLLDIQECDQFCFPQCDSFPLKYYLSYNLWWPQLFYVAEDNRGRIVGYIQGEFHTKNPNSLSGEKEQTTNTECYGRIANLGVICTHRNCGIATRLMTVVHNVMEHVFAAEFVSLHVHKGNHAAFNLYNETLGYKIYDSIQKYYSDGADAFVMKKQLK</sequence>
<keyword evidence="6" id="KW-1185">Reference proteome</keyword>
<dbReference type="GO" id="GO:0031415">
    <property type="term" value="C:NatA complex"/>
    <property type="evidence" value="ECO:0007669"/>
    <property type="project" value="InterPro"/>
</dbReference>
<dbReference type="PROSITE" id="PS51186">
    <property type="entry name" value="GNAT"/>
    <property type="match status" value="1"/>
</dbReference>
<dbReference type="InterPro" id="IPR045047">
    <property type="entry name" value="Ard1-like"/>
</dbReference>
<evidence type="ECO:0000256" key="1">
    <source>
        <dbReference type="ARBA" id="ARBA00022679"/>
    </source>
</evidence>
<feature type="domain" description="N-acetyltransferase" evidence="4">
    <location>
        <begin position="2"/>
        <end position="167"/>
    </location>
</feature>
<evidence type="ECO:0000313" key="6">
    <source>
        <dbReference type="Proteomes" id="UP000541444"/>
    </source>
</evidence>
<evidence type="ECO:0000259" key="4">
    <source>
        <dbReference type="PROSITE" id="PS51186"/>
    </source>
</evidence>